<dbReference type="Gene3D" id="2.40.170.20">
    <property type="entry name" value="TonB-dependent receptor, beta-barrel domain"/>
    <property type="match status" value="1"/>
</dbReference>
<accession>A0A918WH07</accession>
<keyword evidence="3 9" id="KW-1134">Transmembrane beta strand</keyword>
<gene>
    <name evidence="13" type="ORF">GCM10007100_10450</name>
</gene>
<evidence type="ECO:0000313" key="13">
    <source>
        <dbReference type="EMBL" id="GHC46705.1"/>
    </source>
</evidence>
<dbReference type="Pfam" id="PF00593">
    <property type="entry name" value="TonB_dep_Rec_b-barrel"/>
    <property type="match status" value="1"/>
</dbReference>
<keyword evidence="2 9" id="KW-0813">Transport</keyword>
<keyword evidence="8 9" id="KW-0998">Cell outer membrane</keyword>
<evidence type="ECO:0000259" key="12">
    <source>
        <dbReference type="Pfam" id="PF07715"/>
    </source>
</evidence>
<reference evidence="13" key="2">
    <citation type="submission" date="2020-09" db="EMBL/GenBank/DDBJ databases">
        <authorList>
            <person name="Sun Q."/>
            <person name="Kim S."/>
        </authorList>
    </citation>
    <scope>NUCLEOTIDE SEQUENCE</scope>
    <source>
        <strain evidence="13">KCTC 12988</strain>
    </source>
</reference>
<comment type="similarity">
    <text evidence="9 10">Belongs to the TonB-dependent receptor family.</text>
</comment>
<evidence type="ECO:0000256" key="10">
    <source>
        <dbReference type="RuleBase" id="RU003357"/>
    </source>
</evidence>
<evidence type="ECO:0000256" key="6">
    <source>
        <dbReference type="ARBA" id="ARBA00023077"/>
    </source>
</evidence>
<dbReference type="PROSITE" id="PS01156">
    <property type="entry name" value="TONB_DEPENDENT_REC_2"/>
    <property type="match status" value="1"/>
</dbReference>
<dbReference type="GO" id="GO:0009279">
    <property type="term" value="C:cell outer membrane"/>
    <property type="evidence" value="ECO:0007669"/>
    <property type="project" value="UniProtKB-SubCell"/>
</dbReference>
<evidence type="ECO:0000256" key="9">
    <source>
        <dbReference type="PROSITE-ProRule" id="PRU01360"/>
    </source>
</evidence>
<evidence type="ECO:0000256" key="2">
    <source>
        <dbReference type="ARBA" id="ARBA00022448"/>
    </source>
</evidence>
<evidence type="ECO:0000256" key="7">
    <source>
        <dbReference type="ARBA" id="ARBA00023136"/>
    </source>
</evidence>
<sequence>MKRELTIGVLLLMGSLGAEPFVLDPTLVTADRWLEPEEEAQGFLMEGSAIVLGEELLGKATSHSLPELLEVRAGVSFDSFFGNSSLVSPRLRGFGEGGQLRTVVTVDGLPVNRSDMALVPWSNVSLGNLEKVSLLRGGRSVRYGSGASAGVIALETRRNVEEFTGSVEGTVGDDETYRQRLRLGGVSEGWSWTVQGEHFDSDGYRANSGHDSSTVSLSILSPEARWGESRTTFSASRSCFEDPGALDWRSYQKDPRQSLFPDQSLENETVSLGKQIELKLGEDWSFELKGSASHTERVADYQGRVSDGVLKSWEGEAVFARKGEAWSIEAGGRYRWSQLDFERSQPFGSNVDVQLADLSREVWGGFVTMRWEPVDNWAFSAGASWDSYRLDGDAQSPNDAANPRRNFSGETSDGDYALEFGFEYQLTEQARLWGRYDRSLRLPVLDEVAFFQGFESDLPFNTGLRPEHGQGGELGVVWEDEGWTAKATFFGQWMEDEIFYDAVANVNDNLPETERLGMELELNWEGDCWDVNLFYAATLSRFQSGAEEGRRVPLVPRHSLSGTLTWHLFEQVDLGLEGCYSSSRVDGNERVVMGQLRDFREIPGYVVWNVSASWEVSEACTVFCRVNNLFDRDFISTQYSDAIYPGTGRQALVGARWEF</sequence>
<organism evidence="13 14">
    <name type="scientific">Roseibacillus persicicus</name>
    <dbReference type="NCBI Taxonomy" id="454148"/>
    <lineage>
        <taxon>Bacteria</taxon>
        <taxon>Pseudomonadati</taxon>
        <taxon>Verrucomicrobiota</taxon>
        <taxon>Verrucomicrobiia</taxon>
        <taxon>Verrucomicrobiales</taxon>
        <taxon>Verrucomicrobiaceae</taxon>
        <taxon>Roseibacillus</taxon>
    </lineage>
</organism>
<dbReference type="InterPro" id="IPR036942">
    <property type="entry name" value="Beta-barrel_TonB_sf"/>
</dbReference>
<dbReference type="InterPro" id="IPR000531">
    <property type="entry name" value="Beta-barrel_TonB"/>
</dbReference>
<feature type="domain" description="TonB-dependent receptor plug" evidence="12">
    <location>
        <begin position="47"/>
        <end position="151"/>
    </location>
</feature>
<keyword evidence="7 9" id="KW-0472">Membrane</keyword>
<comment type="caution">
    <text evidence="13">The sequence shown here is derived from an EMBL/GenBank/DDBJ whole genome shotgun (WGS) entry which is preliminary data.</text>
</comment>
<dbReference type="CDD" id="cd01347">
    <property type="entry name" value="ligand_gated_channel"/>
    <property type="match status" value="1"/>
</dbReference>
<dbReference type="GO" id="GO:0044718">
    <property type="term" value="P:siderophore transmembrane transport"/>
    <property type="evidence" value="ECO:0007669"/>
    <property type="project" value="TreeGrafter"/>
</dbReference>
<dbReference type="PANTHER" id="PTHR30069">
    <property type="entry name" value="TONB-DEPENDENT OUTER MEMBRANE RECEPTOR"/>
    <property type="match status" value="1"/>
</dbReference>
<comment type="subcellular location">
    <subcellularLocation>
        <location evidence="1 9">Cell outer membrane</location>
        <topology evidence="1 9">Multi-pass membrane protein</topology>
    </subcellularLocation>
</comment>
<dbReference type="PANTHER" id="PTHR30069:SF27">
    <property type="entry name" value="BLL4766 PROTEIN"/>
    <property type="match status" value="1"/>
</dbReference>
<dbReference type="InterPro" id="IPR010917">
    <property type="entry name" value="TonB_rcpt_CS"/>
</dbReference>
<dbReference type="RefSeq" id="WP_189567996.1">
    <property type="nucleotide sequence ID" value="NZ_BMXI01000003.1"/>
</dbReference>
<keyword evidence="6 10" id="KW-0798">TonB box</keyword>
<reference evidence="13" key="1">
    <citation type="journal article" date="2014" name="Int. J. Syst. Evol. Microbiol.">
        <title>Complete genome sequence of Corynebacterium casei LMG S-19264T (=DSM 44701T), isolated from a smear-ripened cheese.</title>
        <authorList>
            <consortium name="US DOE Joint Genome Institute (JGI-PGF)"/>
            <person name="Walter F."/>
            <person name="Albersmeier A."/>
            <person name="Kalinowski J."/>
            <person name="Ruckert C."/>
        </authorList>
    </citation>
    <scope>NUCLEOTIDE SEQUENCE</scope>
    <source>
        <strain evidence="13">KCTC 12988</strain>
    </source>
</reference>
<evidence type="ECO:0000259" key="11">
    <source>
        <dbReference type="Pfam" id="PF00593"/>
    </source>
</evidence>
<keyword evidence="13" id="KW-0675">Receptor</keyword>
<dbReference type="EMBL" id="BMXI01000003">
    <property type="protein sequence ID" value="GHC46705.1"/>
    <property type="molecule type" value="Genomic_DNA"/>
</dbReference>
<name>A0A918WH07_9BACT</name>
<dbReference type="PROSITE" id="PS52016">
    <property type="entry name" value="TONB_DEPENDENT_REC_3"/>
    <property type="match status" value="1"/>
</dbReference>
<evidence type="ECO:0000256" key="3">
    <source>
        <dbReference type="ARBA" id="ARBA00022452"/>
    </source>
</evidence>
<keyword evidence="14" id="KW-1185">Reference proteome</keyword>
<dbReference type="AlphaFoldDB" id="A0A918WH07"/>
<dbReference type="Pfam" id="PF07715">
    <property type="entry name" value="Plug"/>
    <property type="match status" value="1"/>
</dbReference>
<dbReference type="Gene3D" id="2.170.130.10">
    <property type="entry name" value="TonB-dependent receptor, plug domain"/>
    <property type="match status" value="1"/>
</dbReference>
<evidence type="ECO:0000313" key="14">
    <source>
        <dbReference type="Proteomes" id="UP000644507"/>
    </source>
</evidence>
<dbReference type="InterPro" id="IPR012910">
    <property type="entry name" value="Plug_dom"/>
</dbReference>
<feature type="domain" description="TonB-dependent receptor-like beta-barrel" evidence="11">
    <location>
        <begin position="248"/>
        <end position="629"/>
    </location>
</feature>
<dbReference type="Proteomes" id="UP000644507">
    <property type="component" value="Unassembled WGS sequence"/>
</dbReference>
<dbReference type="SUPFAM" id="SSF56935">
    <property type="entry name" value="Porins"/>
    <property type="match status" value="1"/>
</dbReference>
<dbReference type="GO" id="GO:0015344">
    <property type="term" value="F:siderophore uptake transmembrane transporter activity"/>
    <property type="evidence" value="ECO:0007669"/>
    <property type="project" value="TreeGrafter"/>
</dbReference>
<protein>
    <submittedName>
        <fullName evidence="13">Catecholate siderophore receptor CirA</fullName>
    </submittedName>
</protein>
<evidence type="ECO:0000256" key="1">
    <source>
        <dbReference type="ARBA" id="ARBA00004571"/>
    </source>
</evidence>
<keyword evidence="5" id="KW-0732">Signal</keyword>
<proteinExistence type="inferred from homology"/>
<evidence type="ECO:0000256" key="5">
    <source>
        <dbReference type="ARBA" id="ARBA00022729"/>
    </source>
</evidence>
<evidence type="ECO:0000256" key="8">
    <source>
        <dbReference type="ARBA" id="ARBA00023237"/>
    </source>
</evidence>
<keyword evidence="4 9" id="KW-0812">Transmembrane</keyword>
<evidence type="ECO:0000256" key="4">
    <source>
        <dbReference type="ARBA" id="ARBA00022692"/>
    </source>
</evidence>
<dbReference type="InterPro" id="IPR039426">
    <property type="entry name" value="TonB-dep_rcpt-like"/>
</dbReference>
<dbReference type="InterPro" id="IPR037066">
    <property type="entry name" value="Plug_dom_sf"/>
</dbReference>